<evidence type="ECO:0000313" key="3">
    <source>
        <dbReference type="Proteomes" id="UP001151516"/>
    </source>
</evidence>
<feature type="region of interest" description="Disordered" evidence="1">
    <location>
        <begin position="152"/>
        <end position="182"/>
    </location>
</feature>
<feature type="compositionally biased region" description="Basic residues" evidence="1">
    <location>
        <begin position="57"/>
        <end position="67"/>
    </location>
</feature>
<feature type="compositionally biased region" description="Polar residues" evidence="1">
    <location>
        <begin position="165"/>
        <end position="181"/>
    </location>
</feature>
<comment type="caution">
    <text evidence="2">The sequence shown here is derived from an EMBL/GenBank/DDBJ whole genome shotgun (WGS) entry which is preliminary data.</text>
</comment>
<feature type="compositionally biased region" description="Polar residues" evidence="1">
    <location>
        <begin position="111"/>
        <end position="126"/>
    </location>
</feature>
<organism evidence="2 3">
    <name type="scientific">Coemansia spiralis</name>
    <dbReference type="NCBI Taxonomy" id="417178"/>
    <lineage>
        <taxon>Eukaryota</taxon>
        <taxon>Fungi</taxon>
        <taxon>Fungi incertae sedis</taxon>
        <taxon>Zoopagomycota</taxon>
        <taxon>Kickxellomycotina</taxon>
        <taxon>Kickxellomycetes</taxon>
        <taxon>Kickxellales</taxon>
        <taxon>Kickxellaceae</taxon>
        <taxon>Coemansia</taxon>
    </lineage>
</organism>
<evidence type="ECO:0000256" key="1">
    <source>
        <dbReference type="SAM" id="MobiDB-lite"/>
    </source>
</evidence>
<feature type="region of interest" description="Disordered" evidence="1">
    <location>
        <begin position="649"/>
        <end position="713"/>
    </location>
</feature>
<proteinExistence type="predicted"/>
<accession>A0A9W8GID7</accession>
<dbReference type="EMBL" id="JANBTX010000031">
    <property type="protein sequence ID" value="KAJ2689163.1"/>
    <property type="molecule type" value="Genomic_DNA"/>
</dbReference>
<gene>
    <name evidence="2" type="ORF">IWW39_001717</name>
</gene>
<name>A0A9W8GID7_9FUNG</name>
<evidence type="ECO:0000313" key="2">
    <source>
        <dbReference type="EMBL" id="KAJ2689163.1"/>
    </source>
</evidence>
<feature type="compositionally biased region" description="Low complexity" evidence="1">
    <location>
        <begin position="537"/>
        <end position="554"/>
    </location>
</feature>
<dbReference type="AlphaFoldDB" id="A0A9W8GID7"/>
<feature type="region of interest" description="Disordered" evidence="1">
    <location>
        <begin position="803"/>
        <end position="926"/>
    </location>
</feature>
<feature type="region of interest" description="Disordered" evidence="1">
    <location>
        <begin position="225"/>
        <end position="246"/>
    </location>
</feature>
<feature type="compositionally biased region" description="Polar residues" evidence="1">
    <location>
        <begin position="441"/>
        <end position="451"/>
    </location>
</feature>
<reference evidence="2" key="1">
    <citation type="submission" date="2022-07" db="EMBL/GenBank/DDBJ databases">
        <title>Phylogenomic reconstructions and comparative analyses of Kickxellomycotina fungi.</title>
        <authorList>
            <person name="Reynolds N.K."/>
            <person name="Stajich J.E."/>
            <person name="Barry K."/>
            <person name="Grigoriev I.V."/>
            <person name="Crous P."/>
            <person name="Smith M.E."/>
        </authorList>
    </citation>
    <scope>NUCLEOTIDE SEQUENCE</scope>
    <source>
        <strain evidence="2">CBS 109367</strain>
    </source>
</reference>
<sequence>MNSKDNQLTPASMPLSLDYVSDGQYDAFAERPLASRKPSKQLQHSPAGRSNGLLGKMFRKGPPKHPKLNPVGISSKDFFSASQPPLDAQLPPPKGHDAPTRGNRLTRKVSSHMSATTPSLAASPQLLTPKPSINPAFSSSAAVSSLGCLSDSDTMNDSAHPVSATPHTTSSSHMAYQQQQQRLERSLPQIGHSSGYEVHCEGFGTADQPRRRRPSRLKLDAIHISGRTATPPEVQSPRSHDSAASTHFSPTLHQHQVHADGASSHCGPAAISPSALLAMYADAERGLSAGESRKRGALWRAKLSFTNLRRPDSRRQRHQSFDSNSVDIAAHSRMYAESPLVSVPSTAPTSALGRSPGTAEHEQYRLEDFLGMSASPHRSRFAQSFALSGSNCNASSEPNCSALDSAGDLGTIDKDFLLTIQRNSALEARRQRRRETRRNTMSFLSSANISSQHHESDSLALGAPAKPADPTLRDAFVGEPASPPSSAGKTCPRQSLASGLASRKDRRASCDEAGRQDASTMCVAGGTVGYDAHHASGPESSSGEGGSASEMASPCEPRPASLDSLTYSEQAVAGSSRPNSSDCGGRQLQVPSKRRSDKSLHPAESVAWQPPASARPPLTAAFEPSPVEVRRKSSLDAIWSPNHASAAARAQYTSSGTDSEHCVPPVPPLPSHIARISHQRGTTNVDAQPDLSVRPVTASARSSPRFVSDKRRHRGSASVLPVAVDLAPPPLRSLNSPVDAALATSSWDVEAIRLQRYRMAVGSKRSLPDTDTSNYASATTSQSSTLAAEQLFEGQFELQVATAKHSSPLHPSSTYFGRKFSHPDTQLDAMPRPLDSPAQSPGILSKSTPHINLRGSVDSNKPSTKDSASNSSCTKHGIGRLFSATPPSRKSHLGPHHLSASPTTAAQHQQLQPPTSPTVSSLVDDPMARRKIRDQLASSRAFDRLLEEDDEFTMAISLTPSVAGMLPAPAPSKRI</sequence>
<dbReference type="OrthoDB" id="5572813at2759"/>
<feature type="region of interest" description="Disordered" evidence="1">
    <location>
        <begin position="533"/>
        <end position="624"/>
    </location>
</feature>
<protein>
    <submittedName>
        <fullName evidence="2">Uncharacterized protein</fullName>
    </submittedName>
</protein>
<feature type="region of interest" description="Disordered" evidence="1">
    <location>
        <begin position="30"/>
        <end position="127"/>
    </location>
</feature>
<dbReference type="Proteomes" id="UP001151516">
    <property type="component" value="Unassembled WGS sequence"/>
</dbReference>
<feature type="compositionally biased region" description="Polar residues" evidence="1">
    <location>
        <begin position="857"/>
        <end position="874"/>
    </location>
</feature>
<keyword evidence="3" id="KW-1185">Reference proteome</keyword>
<feature type="compositionally biased region" description="Polar residues" evidence="1">
    <location>
        <begin position="900"/>
        <end position="921"/>
    </location>
</feature>
<feature type="region of interest" description="Disordered" evidence="1">
    <location>
        <begin position="427"/>
        <end position="516"/>
    </location>
</feature>
<feature type="compositionally biased region" description="Polar residues" evidence="1">
    <location>
        <begin position="484"/>
        <end position="497"/>
    </location>
</feature>